<dbReference type="AlphaFoldDB" id="M3FEZ0"/>
<evidence type="ECO:0000256" key="1">
    <source>
        <dbReference type="SAM" id="MobiDB-lite"/>
    </source>
</evidence>
<organism evidence="2 3">
    <name type="scientific">Streptomyces bottropensis ATCC 25435</name>
    <dbReference type="NCBI Taxonomy" id="1054862"/>
    <lineage>
        <taxon>Bacteria</taxon>
        <taxon>Bacillati</taxon>
        <taxon>Actinomycetota</taxon>
        <taxon>Actinomycetes</taxon>
        <taxon>Kitasatosporales</taxon>
        <taxon>Streptomycetaceae</taxon>
        <taxon>Streptomyces</taxon>
    </lineage>
</organism>
<evidence type="ECO:0000313" key="2">
    <source>
        <dbReference type="EMBL" id="EMF51440.1"/>
    </source>
</evidence>
<proteinExistence type="predicted"/>
<name>M3FEZ0_9ACTN</name>
<dbReference type="Proteomes" id="UP000030760">
    <property type="component" value="Unassembled WGS sequence"/>
</dbReference>
<reference evidence="3" key="1">
    <citation type="journal article" date="2013" name="Genome Announc.">
        <title>Draft Genome Sequence of Streptomyces bottropensis ATCC 25435, a Bottromycin-Producing Actinomycete.</title>
        <authorList>
            <person name="Zhang H."/>
            <person name="Zhou W."/>
            <person name="Zhuang Y."/>
            <person name="Liang X."/>
            <person name="Liu T."/>
        </authorList>
    </citation>
    <scope>NUCLEOTIDE SEQUENCE [LARGE SCALE GENOMIC DNA]</scope>
    <source>
        <strain evidence="3">ATCC 25435</strain>
    </source>
</reference>
<evidence type="ECO:0000313" key="3">
    <source>
        <dbReference type="Proteomes" id="UP000030760"/>
    </source>
</evidence>
<dbReference type="EMBL" id="KB405096">
    <property type="protein sequence ID" value="EMF51440.1"/>
    <property type="molecule type" value="Genomic_DNA"/>
</dbReference>
<accession>M3FEZ0</accession>
<gene>
    <name evidence="2" type="ORF">SBD_7145</name>
</gene>
<feature type="region of interest" description="Disordered" evidence="1">
    <location>
        <begin position="1"/>
        <end position="42"/>
    </location>
</feature>
<protein>
    <submittedName>
        <fullName evidence="2">Uncharacterized protein</fullName>
    </submittedName>
</protein>
<sequence length="42" mass="4585">MTRARAVDAPYDPYVPSDLPDTDTDTDTDTGSTSVRSDHRDA</sequence>